<evidence type="ECO:0000313" key="2">
    <source>
        <dbReference type="Proteomes" id="UP000003477"/>
    </source>
</evidence>
<dbReference type="RefSeq" id="WP_007304157.1">
    <property type="nucleotide sequence ID" value="NZ_AESD01000171.1"/>
</dbReference>
<proteinExistence type="predicted"/>
<organism evidence="1 2">
    <name type="scientific">Crocosphaera watsonii WH 0003</name>
    <dbReference type="NCBI Taxonomy" id="423471"/>
    <lineage>
        <taxon>Bacteria</taxon>
        <taxon>Bacillati</taxon>
        <taxon>Cyanobacteriota</taxon>
        <taxon>Cyanophyceae</taxon>
        <taxon>Oscillatoriophycideae</taxon>
        <taxon>Chroococcales</taxon>
        <taxon>Aphanothecaceae</taxon>
        <taxon>Crocosphaera</taxon>
    </lineage>
</organism>
<gene>
    <name evidence="1" type="ORF">CWATWH0003_1046</name>
</gene>
<name>G5J0L1_CROWT</name>
<sequence>MSQTIQFHQILEMIDSLSLDEQDDLINIIRHRQIEKRREEIAKNIVQARQDYQQGKVFRGNIDDIITELNND</sequence>
<protein>
    <submittedName>
        <fullName evidence="1">Uncharacterized protein</fullName>
    </submittedName>
</protein>
<comment type="caution">
    <text evidence="1">The sequence shown here is derived from an EMBL/GenBank/DDBJ whole genome shotgun (WGS) entry which is preliminary data.</text>
</comment>
<dbReference type="EMBL" id="AESD01000171">
    <property type="protein sequence ID" value="EHJ14272.1"/>
    <property type="molecule type" value="Genomic_DNA"/>
</dbReference>
<evidence type="ECO:0000313" key="1">
    <source>
        <dbReference type="EMBL" id="EHJ14272.1"/>
    </source>
</evidence>
<dbReference type="AlphaFoldDB" id="G5J0L1"/>
<accession>G5J0L1</accession>
<reference evidence="1 2" key="1">
    <citation type="journal article" date="2011" name="Front. Microbiol.">
        <title>Two Strains of Crocosphaera watsonii with Highly Conserved Genomes are Distinguished by Strain-Specific Features.</title>
        <authorList>
            <person name="Bench S.R."/>
            <person name="Ilikchyan I.N."/>
            <person name="Tripp H.J."/>
            <person name="Zehr J.P."/>
        </authorList>
    </citation>
    <scope>NUCLEOTIDE SEQUENCE [LARGE SCALE GENOMIC DNA]</scope>
    <source>
        <strain evidence="1 2">WH 0003</strain>
    </source>
</reference>
<dbReference type="GeneID" id="88764906"/>
<dbReference type="Proteomes" id="UP000003477">
    <property type="component" value="Unassembled WGS sequence"/>
</dbReference>
<dbReference type="PATRIC" id="fig|423471.3.peg.965"/>